<evidence type="ECO:0000313" key="2">
    <source>
        <dbReference type="Proteomes" id="UP000070457"/>
    </source>
</evidence>
<reference evidence="1 2" key="1">
    <citation type="submission" date="2015-02" db="EMBL/GenBank/DDBJ databases">
        <title>Improved understanding of the partial-nitritation anammox process through 23 genomes representing the majority of the microbial community.</title>
        <authorList>
            <person name="Speth D.R."/>
            <person name="In T Zandt M."/>
            <person name="Guerrero Cruz S."/>
            <person name="Jetten M.S."/>
            <person name="Dutilh B.E."/>
        </authorList>
    </citation>
    <scope>NUCLEOTIDE SEQUENCE [LARGE SCALE GENOMIC DNA]</scope>
    <source>
        <strain evidence="1">OLB20</strain>
    </source>
</reference>
<dbReference type="STRING" id="1617426.TR69_WS6001000207"/>
<comment type="caution">
    <text evidence="1">The sequence shown here is derived from an EMBL/GenBank/DDBJ whole genome shotgun (WGS) entry which is preliminary data.</text>
</comment>
<sequence length="155" mass="16814">MSTICSSSESGPATLSRAGGEYDPASVLGGDLLGAVSAYNADLRDDPYGDFNIDELANMYLKEFVSDSSDPELYLPVHYGGYQLARFMGGTGEENGVSAVDLNYYYPWVGQIPRMMERISIFLTNVDTPDSAAAFKDLQCGELQLIDTNVKKRGA</sequence>
<organism evidence="1 2">
    <name type="scientific">candidate division WS6 bacterium OLB20</name>
    <dbReference type="NCBI Taxonomy" id="1617426"/>
    <lineage>
        <taxon>Bacteria</taxon>
        <taxon>Candidatus Dojkabacteria</taxon>
    </lineage>
</organism>
<dbReference type="EMBL" id="JYNZ01000002">
    <property type="protein sequence ID" value="KXK27332.1"/>
    <property type="molecule type" value="Genomic_DNA"/>
</dbReference>
<dbReference type="Proteomes" id="UP000070457">
    <property type="component" value="Unassembled WGS sequence"/>
</dbReference>
<evidence type="ECO:0000313" key="1">
    <source>
        <dbReference type="EMBL" id="KXK27332.1"/>
    </source>
</evidence>
<accession>A0A136M0B1</accession>
<proteinExistence type="predicted"/>
<protein>
    <submittedName>
        <fullName evidence="1">Uncharacterized protein</fullName>
    </submittedName>
</protein>
<dbReference type="AlphaFoldDB" id="A0A136M0B1"/>
<gene>
    <name evidence="1" type="ORF">TR69_WS6001000207</name>
</gene>
<name>A0A136M0B1_9BACT</name>